<evidence type="ECO:0000313" key="1">
    <source>
        <dbReference type="EMBL" id="CAK7324594.1"/>
    </source>
</evidence>
<gene>
    <name evidence="1" type="ORF">DCAF_LOCUS2242</name>
</gene>
<dbReference type="Gene3D" id="3.40.50.10140">
    <property type="entry name" value="Toll/interleukin-1 receptor homology (TIR) domain"/>
    <property type="match status" value="1"/>
</dbReference>
<name>A0AAV1QWV4_9ROSI</name>
<evidence type="ECO:0000313" key="2">
    <source>
        <dbReference type="Proteomes" id="UP001314170"/>
    </source>
</evidence>
<dbReference type="InterPro" id="IPR035897">
    <property type="entry name" value="Toll_tir_struct_dom_sf"/>
</dbReference>
<organism evidence="1 2">
    <name type="scientific">Dovyalis caffra</name>
    <dbReference type="NCBI Taxonomy" id="77055"/>
    <lineage>
        <taxon>Eukaryota</taxon>
        <taxon>Viridiplantae</taxon>
        <taxon>Streptophyta</taxon>
        <taxon>Embryophyta</taxon>
        <taxon>Tracheophyta</taxon>
        <taxon>Spermatophyta</taxon>
        <taxon>Magnoliopsida</taxon>
        <taxon>eudicotyledons</taxon>
        <taxon>Gunneridae</taxon>
        <taxon>Pentapetalae</taxon>
        <taxon>rosids</taxon>
        <taxon>fabids</taxon>
        <taxon>Malpighiales</taxon>
        <taxon>Salicaceae</taxon>
        <taxon>Flacourtieae</taxon>
        <taxon>Dovyalis</taxon>
    </lineage>
</organism>
<dbReference type="Proteomes" id="UP001314170">
    <property type="component" value="Unassembled WGS sequence"/>
</dbReference>
<keyword evidence="2" id="KW-1185">Reference proteome</keyword>
<protein>
    <submittedName>
        <fullName evidence="1">Uncharacterized protein</fullName>
    </submittedName>
</protein>
<reference evidence="1 2" key="1">
    <citation type="submission" date="2024-01" db="EMBL/GenBank/DDBJ databases">
        <authorList>
            <person name="Waweru B."/>
        </authorList>
    </citation>
    <scope>NUCLEOTIDE SEQUENCE [LARGE SCALE GENOMIC DNA]</scope>
</reference>
<dbReference type="EMBL" id="CAWUPB010000351">
    <property type="protein sequence ID" value="CAK7324594.1"/>
    <property type="molecule type" value="Genomic_DNA"/>
</dbReference>
<dbReference type="AlphaFoldDB" id="A0AAV1QWV4"/>
<accession>A0AAV1QWV4</accession>
<proteinExistence type="predicted"/>
<sequence length="71" mass="7889">MESFGEAFAIHEECFSKEMDVVKKWIKALVLAGNVSGHDLHSVMNGYSFHKSIYLVFEGDLPDIVLAGSKD</sequence>
<comment type="caution">
    <text evidence="1">The sequence shown here is derived from an EMBL/GenBank/DDBJ whole genome shotgun (WGS) entry which is preliminary data.</text>
</comment>